<dbReference type="EMBL" id="JAFJMO010000016">
    <property type="protein sequence ID" value="KAJ8253563.1"/>
    <property type="molecule type" value="Genomic_DNA"/>
</dbReference>
<dbReference type="GO" id="GO:0008081">
    <property type="term" value="F:phosphoric diester hydrolase activity"/>
    <property type="evidence" value="ECO:0007669"/>
    <property type="project" value="InterPro"/>
</dbReference>
<dbReference type="Gene3D" id="3.20.20.190">
    <property type="entry name" value="Phosphatidylinositol (PI) phosphodiesterase"/>
    <property type="match status" value="1"/>
</dbReference>
<evidence type="ECO:0000256" key="9">
    <source>
        <dbReference type="ARBA" id="ARBA00047392"/>
    </source>
</evidence>
<sequence length="360" mass="40837">MCLAKETVSQNALAGNKRRGGKAAEVELGVLIGLILTEGFMASFLYWVLPTLGGYALTSVYLLRNPHILHKKKRSAFYCRHISHRGGSGEKIESTMEAFTHSIEEDTDMLELDCHLTQDGHVIVSHDENLLRQTGHDIDISSVKLEKLPLYKERLEVTFYAGHFSTGLDRKFALLEDVFRKFPRVPINIEIKEDNYTLIKKVSALVKQYSREDITVWASVKSDIMRKCRLENPSMPYMFSMARGVQLLLLYYTGLLPFVPIGESFLQFYLIPIINRTYIPSSTIMRNRIITFAIGKLTMRKCLFKHLADRGIQVHLFVCNEERDIEAAFALGATGVMTDYPALLSNYLHAHPPTASPCSQ</sequence>
<proteinExistence type="inferred from homology"/>
<protein>
    <recommendedName>
        <fullName evidence="14">GP-PDE domain-containing protein</fullName>
    </recommendedName>
</protein>
<evidence type="ECO:0000256" key="1">
    <source>
        <dbReference type="ARBA" id="ARBA00004370"/>
    </source>
</evidence>
<dbReference type="InterPro" id="IPR030395">
    <property type="entry name" value="GP_PDE_dom"/>
</dbReference>
<evidence type="ECO:0000256" key="2">
    <source>
        <dbReference type="ARBA" id="ARBA00007277"/>
    </source>
</evidence>
<evidence type="ECO:0000256" key="6">
    <source>
        <dbReference type="ARBA" id="ARBA00023098"/>
    </source>
</evidence>
<keyword evidence="3 13" id="KW-0812">Transmembrane</keyword>
<feature type="transmembrane region" description="Helical" evidence="13">
    <location>
        <begin position="258"/>
        <end position="279"/>
    </location>
</feature>
<comment type="subcellular location">
    <subcellularLocation>
        <location evidence="1">Membrane</location>
    </subcellularLocation>
</comment>
<comment type="catalytic activity">
    <reaction evidence="11">
        <text>1-O-(1Z-octadecenyl)-sn-glycero-3-phospho-N-hexadecanoyl-ethanolamine + H2O = 1-O-(1Z-octadecenyl)-sn-glycero-3-phosphate + N-hexadecanoylethanolamine + H(+)</text>
        <dbReference type="Rhea" id="RHEA:53184"/>
        <dbReference type="ChEBI" id="CHEBI:15377"/>
        <dbReference type="ChEBI" id="CHEBI:15378"/>
        <dbReference type="ChEBI" id="CHEBI:71464"/>
        <dbReference type="ChEBI" id="CHEBI:137009"/>
        <dbReference type="ChEBI" id="CHEBI:137017"/>
    </reaction>
    <physiologicalReaction direction="left-to-right" evidence="11">
        <dbReference type="Rhea" id="RHEA:53185"/>
    </physiologicalReaction>
</comment>
<keyword evidence="16" id="KW-1185">Reference proteome</keyword>
<keyword evidence="7 13" id="KW-0472">Membrane</keyword>
<dbReference type="InterPro" id="IPR017946">
    <property type="entry name" value="PLC-like_Pdiesterase_TIM-brl"/>
</dbReference>
<dbReference type="AlphaFoldDB" id="A0A9Q1CZC1"/>
<dbReference type="PROSITE" id="PS51704">
    <property type="entry name" value="GP_PDE"/>
    <property type="match status" value="1"/>
</dbReference>
<dbReference type="SUPFAM" id="SSF51695">
    <property type="entry name" value="PLC-like phosphodiesterases"/>
    <property type="match status" value="1"/>
</dbReference>
<gene>
    <name evidence="15" type="ORF">COCON_G00201750</name>
</gene>
<keyword evidence="5 13" id="KW-1133">Transmembrane helix</keyword>
<evidence type="ECO:0000256" key="3">
    <source>
        <dbReference type="ARBA" id="ARBA00022692"/>
    </source>
</evidence>
<dbReference type="CDD" id="cd08612">
    <property type="entry name" value="GDPD_GDE4"/>
    <property type="match status" value="1"/>
</dbReference>
<evidence type="ECO:0000256" key="8">
    <source>
        <dbReference type="ARBA" id="ARBA00036083"/>
    </source>
</evidence>
<reference evidence="15" key="1">
    <citation type="journal article" date="2023" name="Science">
        <title>Genome structures resolve the early diversification of teleost fishes.</title>
        <authorList>
            <person name="Parey E."/>
            <person name="Louis A."/>
            <person name="Montfort J."/>
            <person name="Bouchez O."/>
            <person name="Roques C."/>
            <person name="Iampietro C."/>
            <person name="Lluch J."/>
            <person name="Castinel A."/>
            <person name="Donnadieu C."/>
            <person name="Desvignes T."/>
            <person name="Floi Bucao C."/>
            <person name="Jouanno E."/>
            <person name="Wen M."/>
            <person name="Mejri S."/>
            <person name="Dirks R."/>
            <person name="Jansen H."/>
            <person name="Henkel C."/>
            <person name="Chen W.J."/>
            <person name="Zahm M."/>
            <person name="Cabau C."/>
            <person name="Klopp C."/>
            <person name="Thompson A.W."/>
            <person name="Robinson-Rechavi M."/>
            <person name="Braasch I."/>
            <person name="Lecointre G."/>
            <person name="Bobe J."/>
            <person name="Postlethwait J.H."/>
            <person name="Berthelot C."/>
            <person name="Roest Crollius H."/>
            <person name="Guiguen Y."/>
        </authorList>
    </citation>
    <scope>NUCLEOTIDE SEQUENCE</scope>
    <source>
        <strain evidence="15">Concon-B</strain>
    </source>
</reference>
<evidence type="ECO:0000256" key="13">
    <source>
        <dbReference type="SAM" id="Phobius"/>
    </source>
</evidence>
<dbReference type="PANTHER" id="PTHR42758">
    <property type="entry name" value="PHOSPHATIDYLGLYCEROL PHOSPHOLIPASE C"/>
    <property type="match status" value="1"/>
</dbReference>
<comment type="catalytic activity">
    <reaction evidence="12">
        <text>N,1-di-(9Z-octadecenoyl)-sn-glycero-3-phosphoethanolamine + H2O = N-(9Z-octadecenoyl) ethanolamine + 1-(9Z-octadecenoyl)-sn-glycero-3-phosphate + H(+)</text>
        <dbReference type="Rhea" id="RHEA:56460"/>
        <dbReference type="ChEBI" id="CHEBI:15377"/>
        <dbReference type="ChEBI" id="CHEBI:15378"/>
        <dbReference type="ChEBI" id="CHEBI:71466"/>
        <dbReference type="ChEBI" id="CHEBI:74544"/>
        <dbReference type="ChEBI" id="CHEBI:85222"/>
    </reaction>
    <physiologicalReaction direction="left-to-right" evidence="12">
        <dbReference type="Rhea" id="RHEA:56461"/>
    </physiologicalReaction>
</comment>
<feature type="domain" description="GP-PDE" evidence="14">
    <location>
        <begin position="79"/>
        <end position="348"/>
    </location>
</feature>
<dbReference type="GO" id="GO:0005789">
    <property type="term" value="C:endoplasmic reticulum membrane"/>
    <property type="evidence" value="ECO:0007669"/>
    <property type="project" value="TreeGrafter"/>
</dbReference>
<feature type="transmembrane region" description="Helical" evidence="13">
    <location>
        <begin position="44"/>
        <end position="63"/>
    </location>
</feature>
<dbReference type="GO" id="GO:0004622">
    <property type="term" value="F:phosphatidylcholine lysophospholipase activity"/>
    <property type="evidence" value="ECO:0007669"/>
    <property type="project" value="TreeGrafter"/>
</dbReference>
<evidence type="ECO:0000256" key="4">
    <source>
        <dbReference type="ARBA" id="ARBA00022801"/>
    </source>
</evidence>
<evidence type="ECO:0000259" key="14">
    <source>
        <dbReference type="PROSITE" id="PS51704"/>
    </source>
</evidence>
<dbReference type="Proteomes" id="UP001152803">
    <property type="component" value="Unassembled WGS sequence"/>
</dbReference>
<organism evidence="15 16">
    <name type="scientific">Conger conger</name>
    <name type="common">Conger eel</name>
    <name type="synonym">Muraena conger</name>
    <dbReference type="NCBI Taxonomy" id="82655"/>
    <lineage>
        <taxon>Eukaryota</taxon>
        <taxon>Metazoa</taxon>
        <taxon>Chordata</taxon>
        <taxon>Craniata</taxon>
        <taxon>Vertebrata</taxon>
        <taxon>Euteleostomi</taxon>
        <taxon>Actinopterygii</taxon>
        <taxon>Neopterygii</taxon>
        <taxon>Teleostei</taxon>
        <taxon>Anguilliformes</taxon>
        <taxon>Congridae</taxon>
        <taxon>Conger</taxon>
    </lineage>
</organism>
<evidence type="ECO:0000256" key="5">
    <source>
        <dbReference type="ARBA" id="ARBA00022989"/>
    </source>
</evidence>
<dbReference type="OrthoDB" id="1058301at2759"/>
<evidence type="ECO:0000256" key="10">
    <source>
        <dbReference type="ARBA" id="ARBA00047538"/>
    </source>
</evidence>
<comment type="catalytic activity">
    <reaction evidence="10">
        <text>N-hexadecanoyl-1-(9Z-octadecenoyl)-sn-glycero-3-phosphoethanolamine + H2O = N-hexadecanoylethanolamine + 1-(9Z-octadecenoyl)-sn-glycero-3-phosphate + H(+)</text>
        <dbReference type="Rhea" id="RHEA:53168"/>
        <dbReference type="ChEBI" id="CHEBI:15377"/>
        <dbReference type="ChEBI" id="CHEBI:15378"/>
        <dbReference type="ChEBI" id="CHEBI:71464"/>
        <dbReference type="ChEBI" id="CHEBI:74544"/>
        <dbReference type="ChEBI" id="CHEBI:85217"/>
    </reaction>
    <physiologicalReaction direction="left-to-right" evidence="10">
        <dbReference type="Rhea" id="RHEA:53169"/>
    </physiologicalReaction>
</comment>
<dbReference type="PANTHER" id="PTHR42758:SF3">
    <property type="entry name" value="LYSOPHOSPHOLIPASE D GDPD3"/>
    <property type="match status" value="1"/>
</dbReference>
<evidence type="ECO:0000313" key="16">
    <source>
        <dbReference type="Proteomes" id="UP001152803"/>
    </source>
</evidence>
<comment type="catalytic activity">
    <reaction evidence="9">
        <text>N-(5Z,8Z,11Z,14Z-eicosatetraenoyl)-1-(9Z-octadecenoyl)-sn-glycero-3-phosphoethanolamine + H2O = N-(5Z,8Z,11Z,14Z-eicosatetraenoyl)-ethanolamine + 1-(9Z-octadecenoyl)-sn-glycero-3-phosphate + H(+)</text>
        <dbReference type="Rhea" id="RHEA:45544"/>
        <dbReference type="ChEBI" id="CHEBI:2700"/>
        <dbReference type="ChEBI" id="CHEBI:15377"/>
        <dbReference type="ChEBI" id="CHEBI:15378"/>
        <dbReference type="ChEBI" id="CHEBI:74544"/>
        <dbReference type="ChEBI" id="CHEBI:85223"/>
    </reaction>
    <physiologicalReaction direction="left-to-right" evidence="9">
        <dbReference type="Rhea" id="RHEA:45545"/>
    </physiologicalReaction>
</comment>
<dbReference type="Pfam" id="PF03009">
    <property type="entry name" value="GDPD"/>
    <property type="match status" value="1"/>
</dbReference>
<dbReference type="GO" id="GO:0046475">
    <property type="term" value="P:glycerophospholipid catabolic process"/>
    <property type="evidence" value="ECO:0007669"/>
    <property type="project" value="TreeGrafter"/>
</dbReference>
<evidence type="ECO:0000256" key="7">
    <source>
        <dbReference type="ARBA" id="ARBA00023136"/>
    </source>
</evidence>
<keyword evidence="4" id="KW-0378">Hydrolase</keyword>
<accession>A0A9Q1CZC1</accession>
<evidence type="ECO:0000256" key="12">
    <source>
        <dbReference type="ARBA" id="ARBA00048947"/>
    </source>
</evidence>
<comment type="caution">
    <text evidence="15">The sequence shown here is derived from an EMBL/GenBank/DDBJ whole genome shotgun (WGS) entry which is preliminary data.</text>
</comment>
<keyword evidence="6" id="KW-0443">Lipid metabolism</keyword>
<evidence type="ECO:0000313" key="15">
    <source>
        <dbReference type="EMBL" id="KAJ8253563.1"/>
    </source>
</evidence>
<comment type="similarity">
    <text evidence="2">Belongs to the glycerophosphoryl diester phosphodiesterase family.</text>
</comment>
<name>A0A9Q1CZC1_CONCO</name>
<dbReference type="InterPro" id="IPR052271">
    <property type="entry name" value="GDPD-Related"/>
</dbReference>
<evidence type="ECO:0000256" key="11">
    <source>
        <dbReference type="ARBA" id="ARBA00048580"/>
    </source>
</evidence>
<comment type="catalytic activity">
    <reaction evidence="8">
        <text>1-O-hexadecyl-sn-glycero-3-phosphocholine + H2O = 1-O-hexadecyl-sn-glycero-3-phosphate + choline + H(+)</text>
        <dbReference type="Rhea" id="RHEA:41143"/>
        <dbReference type="ChEBI" id="CHEBI:15354"/>
        <dbReference type="ChEBI" id="CHEBI:15377"/>
        <dbReference type="ChEBI" id="CHEBI:15378"/>
        <dbReference type="ChEBI" id="CHEBI:64496"/>
        <dbReference type="ChEBI" id="CHEBI:77580"/>
    </reaction>
    <physiologicalReaction direction="left-to-right" evidence="8">
        <dbReference type="Rhea" id="RHEA:41144"/>
    </physiologicalReaction>
</comment>